<protein>
    <submittedName>
        <fullName evidence="1">Uncharacterized protein</fullName>
    </submittedName>
</protein>
<organism evidence="1 2">
    <name type="scientific">Salinarimonas soli</name>
    <dbReference type="NCBI Taxonomy" id="1638099"/>
    <lineage>
        <taxon>Bacteria</taxon>
        <taxon>Pseudomonadati</taxon>
        <taxon>Pseudomonadota</taxon>
        <taxon>Alphaproteobacteria</taxon>
        <taxon>Hyphomicrobiales</taxon>
        <taxon>Salinarimonadaceae</taxon>
        <taxon>Salinarimonas</taxon>
    </lineage>
</organism>
<sequence>MQPAPYLVAAFLAVSPTSGEDGMVQPWTHALATSIRDAGYGCAVVGHVAELGFENEGRVALVVCRGGFAPDEADHRAYRVVFYTEGDVTVRPWRQAAQR</sequence>
<proteinExistence type="predicted"/>
<reference evidence="1 2" key="2">
    <citation type="submission" date="2019-09" db="EMBL/GenBank/DDBJ databases">
        <authorList>
            <person name="Jin C."/>
        </authorList>
    </citation>
    <scope>NUCLEOTIDE SEQUENCE [LARGE SCALE GENOMIC DNA]</scope>
    <source>
        <strain evidence="1 2">BN140002</strain>
    </source>
</reference>
<comment type="caution">
    <text evidence="1">The sequence shown here is derived from an EMBL/GenBank/DDBJ whole genome shotgun (WGS) entry which is preliminary data.</text>
</comment>
<dbReference type="RefSeq" id="WP_149819113.1">
    <property type="nucleotide sequence ID" value="NZ_VUOA01000028.1"/>
</dbReference>
<dbReference type="AlphaFoldDB" id="A0A5B2VAS6"/>
<dbReference type="Proteomes" id="UP000323142">
    <property type="component" value="Unassembled WGS sequence"/>
</dbReference>
<dbReference type="EMBL" id="VUOA01000028">
    <property type="protein sequence ID" value="KAA2236111.1"/>
    <property type="molecule type" value="Genomic_DNA"/>
</dbReference>
<gene>
    <name evidence="1" type="ORF">F0L46_15450</name>
</gene>
<reference evidence="1 2" key="1">
    <citation type="submission" date="2019-09" db="EMBL/GenBank/DDBJ databases">
        <title>Salinarimonas rosea gen. nov., sp. nov., a new member of the a-2 subgroup of the Proteobacteria.</title>
        <authorList>
            <person name="Liu J."/>
        </authorList>
    </citation>
    <scope>NUCLEOTIDE SEQUENCE [LARGE SCALE GENOMIC DNA]</scope>
    <source>
        <strain evidence="1 2">BN140002</strain>
    </source>
</reference>
<name>A0A5B2VAS6_9HYPH</name>
<accession>A0A5B2VAS6</accession>
<keyword evidence="2" id="KW-1185">Reference proteome</keyword>
<evidence type="ECO:0000313" key="2">
    <source>
        <dbReference type="Proteomes" id="UP000323142"/>
    </source>
</evidence>
<evidence type="ECO:0000313" key="1">
    <source>
        <dbReference type="EMBL" id="KAA2236111.1"/>
    </source>
</evidence>